<evidence type="ECO:0000313" key="1">
    <source>
        <dbReference type="EMBL" id="MBB2506611.1"/>
    </source>
</evidence>
<dbReference type="AlphaFoldDB" id="A0A8E2B9Y3"/>
<proteinExistence type="predicted"/>
<dbReference type="EMBL" id="JACJHR010000302">
    <property type="protein sequence ID" value="MBB2506611.1"/>
    <property type="molecule type" value="Genomic_DNA"/>
</dbReference>
<reference evidence="1 2" key="1">
    <citation type="submission" date="2020-08" db="EMBL/GenBank/DDBJ databases">
        <title>Amycolatopsis echigonensis JCM 21831.</title>
        <authorList>
            <person name="Tedsree N."/>
            <person name="Kuncharoen N."/>
            <person name="Likhitwitayawuid K."/>
            <person name="Tanasupawat S."/>
        </authorList>
    </citation>
    <scope>NUCLEOTIDE SEQUENCE [LARGE SCALE GENOMIC DNA]</scope>
    <source>
        <strain evidence="1 2">JCM 21831</strain>
    </source>
</reference>
<dbReference type="Proteomes" id="UP000550260">
    <property type="component" value="Unassembled WGS sequence"/>
</dbReference>
<name>A0A8E2B9Y3_9PSEU</name>
<gene>
    <name evidence="1" type="ORF">H5411_46885</name>
</gene>
<comment type="caution">
    <text evidence="1">The sequence shown here is derived from an EMBL/GenBank/DDBJ whole genome shotgun (WGS) entry which is preliminary data.</text>
</comment>
<sequence length="50" mass="5525">MEITESMLAMQDAINQTREGALLARDIMAPVRPGTARRLALRRPCPCAVE</sequence>
<protein>
    <submittedName>
        <fullName evidence="1">Uncharacterized protein</fullName>
    </submittedName>
</protein>
<organism evidence="1 2">
    <name type="scientific">Amycolatopsis echigonensis</name>
    <dbReference type="NCBI Taxonomy" id="2576905"/>
    <lineage>
        <taxon>Bacteria</taxon>
        <taxon>Bacillati</taxon>
        <taxon>Actinomycetota</taxon>
        <taxon>Actinomycetes</taxon>
        <taxon>Pseudonocardiales</taxon>
        <taxon>Pseudonocardiaceae</taxon>
        <taxon>Amycolatopsis</taxon>
    </lineage>
</organism>
<accession>A0A8E2B9Y3</accession>
<evidence type="ECO:0000313" key="2">
    <source>
        <dbReference type="Proteomes" id="UP000550260"/>
    </source>
</evidence>